<sequence>MSSSRPDDFTIFALIPPSWTLLMIIMLLVVSTPRVEIVATFLGGVLWLIMGAWLADSLGSTTCTSLSNARQQTRNGFIPAERYCDIQKVQESFAWLLFILMLIWFFLIFNLTHRSIAMGREFIWREDINFLPWFGQVPSWPGYDEGQYPEQYRPFYGYPGTSGYYPGSAGGATYVQPQSGFATVLQGSQVSQVPIGAPMSMYHD</sequence>
<proteinExistence type="predicted"/>
<name>A0ACB8QNS5_9AGAM</name>
<reference evidence="1" key="2">
    <citation type="journal article" date="2022" name="New Phytol.">
        <title>Evolutionary transition to the ectomycorrhizal habit in the genomes of a hyperdiverse lineage of mushroom-forming fungi.</title>
        <authorList>
            <person name="Looney B."/>
            <person name="Miyauchi S."/>
            <person name="Morin E."/>
            <person name="Drula E."/>
            <person name="Courty P.E."/>
            <person name="Kohler A."/>
            <person name="Kuo A."/>
            <person name="LaButti K."/>
            <person name="Pangilinan J."/>
            <person name="Lipzen A."/>
            <person name="Riley R."/>
            <person name="Andreopoulos W."/>
            <person name="He G."/>
            <person name="Johnson J."/>
            <person name="Nolan M."/>
            <person name="Tritt A."/>
            <person name="Barry K.W."/>
            <person name="Grigoriev I.V."/>
            <person name="Nagy L.G."/>
            <person name="Hibbett D."/>
            <person name="Henrissat B."/>
            <person name="Matheny P.B."/>
            <person name="Labbe J."/>
            <person name="Martin F.M."/>
        </authorList>
    </citation>
    <scope>NUCLEOTIDE SEQUENCE</scope>
    <source>
        <strain evidence="1">EC-137</strain>
    </source>
</reference>
<protein>
    <submittedName>
        <fullName evidence="1">Uncharacterized protein</fullName>
    </submittedName>
</protein>
<organism evidence="1 2">
    <name type="scientific">Vararia minispora EC-137</name>
    <dbReference type="NCBI Taxonomy" id="1314806"/>
    <lineage>
        <taxon>Eukaryota</taxon>
        <taxon>Fungi</taxon>
        <taxon>Dikarya</taxon>
        <taxon>Basidiomycota</taxon>
        <taxon>Agaricomycotina</taxon>
        <taxon>Agaricomycetes</taxon>
        <taxon>Russulales</taxon>
        <taxon>Lachnocladiaceae</taxon>
        <taxon>Vararia</taxon>
    </lineage>
</organism>
<keyword evidence="2" id="KW-1185">Reference proteome</keyword>
<gene>
    <name evidence="1" type="ORF">K488DRAFT_85009</name>
</gene>
<evidence type="ECO:0000313" key="2">
    <source>
        <dbReference type="Proteomes" id="UP000814128"/>
    </source>
</evidence>
<comment type="caution">
    <text evidence="1">The sequence shown here is derived from an EMBL/GenBank/DDBJ whole genome shotgun (WGS) entry which is preliminary data.</text>
</comment>
<reference evidence="1" key="1">
    <citation type="submission" date="2021-02" db="EMBL/GenBank/DDBJ databases">
        <authorList>
            <consortium name="DOE Joint Genome Institute"/>
            <person name="Ahrendt S."/>
            <person name="Looney B.P."/>
            <person name="Miyauchi S."/>
            <person name="Morin E."/>
            <person name="Drula E."/>
            <person name="Courty P.E."/>
            <person name="Chicoki N."/>
            <person name="Fauchery L."/>
            <person name="Kohler A."/>
            <person name="Kuo A."/>
            <person name="Labutti K."/>
            <person name="Pangilinan J."/>
            <person name="Lipzen A."/>
            <person name="Riley R."/>
            <person name="Andreopoulos W."/>
            <person name="He G."/>
            <person name="Johnson J."/>
            <person name="Barry K.W."/>
            <person name="Grigoriev I.V."/>
            <person name="Nagy L."/>
            <person name="Hibbett D."/>
            <person name="Henrissat B."/>
            <person name="Matheny P.B."/>
            <person name="Labbe J."/>
            <person name="Martin F."/>
        </authorList>
    </citation>
    <scope>NUCLEOTIDE SEQUENCE</scope>
    <source>
        <strain evidence="1">EC-137</strain>
    </source>
</reference>
<evidence type="ECO:0000313" key="1">
    <source>
        <dbReference type="EMBL" id="KAI0033327.1"/>
    </source>
</evidence>
<dbReference type="EMBL" id="MU273522">
    <property type="protein sequence ID" value="KAI0033327.1"/>
    <property type="molecule type" value="Genomic_DNA"/>
</dbReference>
<dbReference type="Proteomes" id="UP000814128">
    <property type="component" value="Unassembled WGS sequence"/>
</dbReference>
<accession>A0ACB8QNS5</accession>